<feature type="signal peptide" evidence="1">
    <location>
        <begin position="1"/>
        <end position="21"/>
    </location>
</feature>
<sequence length="172" mass="18914">MALKKVIALSALLFASSSAVADPFGLPWGEELSHFGSVKNVNGQDVVFTFSTPLPHRIIESYAIYGDKQSLTNKVVGTGYPITGDTFGTEGRRQFSLMISALEKQGYVKQKSDELHGTKIYEKMDAFWQCIKVDGCGEYYWIGVKNSNETAIISLKGKGKGEGHLEVEIKLN</sequence>
<name>A0A3S0JSW5_9GAMM</name>
<evidence type="ECO:0000313" key="3">
    <source>
        <dbReference type="Proteomes" id="UP000282060"/>
    </source>
</evidence>
<organism evidence="2 3">
    <name type="scientific">Shewanella atlantica</name>
    <dbReference type="NCBI Taxonomy" id="271099"/>
    <lineage>
        <taxon>Bacteria</taxon>
        <taxon>Pseudomonadati</taxon>
        <taxon>Pseudomonadota</taxon>
        <taxon>Gammaproteobacteria</taxon>
        <taxon>Alteromonadales</taxon>
        <taxon>Shewanellaceae</taxon>
        <taxon>Shewanella</taxon>
    </lineage>
</organism>
<dbReference type="OrthoDB" id="7062105at2"/>
<dbReference type="Proteomes" id="UP000282060">
    <property type="component" value="Unassembled WGS sequence"/>
</dbReference>
<comment type="caution">
    <text evidence="2">The sequence shown here is derived from an EMBL/GenBank/DDBJ whole genome shotgun (WGS) entry which is preliminary data.</text>
</comment>
<feature type="chain" id="PRO_5018561869" evidence="1">
    <location>
        <begin position="22"/>
        <end position="172"/>
    </location>
</feature>
<reference evidence="2 3" key="1">
    <citation type="submission" date="2018-12" db="EMBL/GenBank/DDBJ databases">
        <authorList>
            <person name="Yu L."/>
        </authorList>
    </citation>
    <scope>NUCLEOTIDE SEQUENCE [LARGE SCALE GENOMIC DNA]</scope>
    <source>
        <strain evidence="2 3">HAW-EB5</strain>
    </source>
</reference>
<evidence type="ECO:0000313" key="2">
    <source>
        <dbReference type="EMBL" id="RTR28271.1"/>
    </source>
</evidence>
<dbReference type="EMBL" id="RXNV01000013">
    <property type="protein sequence ID" value="RTR28271.1"/>
    <property type="molecule type" value="Genomic_DNA"/>
</dbReference>
<accession>A0A3S0JSW5</accession>
<proteinExistence type="predicted"/>
<evidence type="ECO:0000256" key="1">
    <source>
        <dbReference type="SAM" id="SignalP"/>
    </source>
</evidence>
<dbReference type="AlphaFoldDB" id="A0A3S0JSW5"/>
<keyword evidence="3" id="KW-1185">Reference proteome</keyword>
<dbReference type="RefSeq" id="WP_126507639.1">
    <property type="nucleotide sequence ID" value="NZ_RXNV01000013.1"/>
</dbReference>
<protein>
    <submittedName>
        <fullName evidence="2">Uncharacterized protein</fullName>
    </submittedName>
</protein>
<keyword evidence="1" id="KW-0732">Signal</keyword>
<gene>
    <name evidence="2" type="ORF">EKG39_19270</name>
</gene>